<reference evidence="1" key="1">
    <citation type="journal article" date="2021" name="Environ. Microbiol.">
        <title>New insights into the diversity and evolution of the archaeal mobilome from three complete genomes of Saccharolobus shibatae.</title>
        <authorList>
            <person name="Medvedeva S."/>
            <person name="Brandt D."/>
            <person name="Cvirkaite-Krupovic V."/>
            <person name="Liu Y."/>
            <person name="Severinov K."/>
            <person name="Ishino S."/>
            <person name="Ishino Y."/>
            <person name="Prangishvili D."/>
            <person name="Kalinowski J."/>
            <person name="Krupovic M."/>
        </authorList>
    </citation>
    <scope>NUCLEOTIDE SEQUENCE</scope>
    <source>
        <strain evidence="1">BEU9</strain>
    </source>
</reference>
<dbReference type="AlphaFoldDB" id="A0A8F5BW22"/>
<evidence type="ECO:0000313" key="1">
    <source>
        <dbReference type="EMBL" id="QXJ32378.1"/>
    </source>
</evidence>
<evidence type="ECO:0000313" key="2">
    <source>
        <dbReference type="Proteomes" id="UP000693941"/>
    </source>
</evidence>
<proteinExistence type="predicted"/>
<accession>A0A8F5BW22</accession>
<organism evidence="1 2">
    <name type="scientific">Saccharolobus shibatae</name>
    <dbReference type="NCBI Taxonomy" id="2286"/>
    <lineage>
        <taxon>Archaea</taxon>
        <taxon>Thermoproteota</taxon>
        <taxon>Thermoprotei</taxon>
        <taxon>Sulfolobales</taxon>
        <taxon>Sulfolobaceae</taxon>
        <taxon>Saccharolobus</taxon>
    </lineage>
</organism>
<gene>
    <name evidence="1" type="ORF">J5U21_02029</name>
</gene>
<dbReference type="Proteomes" id="UP000693941">
    <property type="component" value="Chromosome"/>
</dbReference>
<sequence length="40" mass="4554">MGGILEAYTIDEQELLALGDENAFKIEDANWLIEPWTSTR</sequence>
<name>A0A8F5BW22_9CREN</name>
<dbReference type="EMBL" id="CP077715">
    <property type="protein sequence ID" value="QXJ32378.1"/>
    <property type="molecule type" value="Genomic_DNA"/>
</dbReference>
<protein>
    <submittedName>
        <fullName evidence="1">Uncharacterized protein</fullName>
    </submittedName>
</protein>